<evidence type="ECO:0000259" key="4">
    <source>
        <dbReference type="Pfam" id="PF00327"/>
    </source>
</evidence>
<dbReference type="Gene3D" id="3.30.1390.20">
    <property type="entry name" value="Ribosomal protein L30, ferredoxin-like fold domain"/>
    <property type="match status" value="1"/>
</dbReference>
<dbReference type="AlphaFoldDB" id="A0A2K6AFZ9"/>
<organism evidence="6 7">
    <name type="scientific">Mandrillus leucophaeus</name>
    <name type="common">Drill</name>
    <name type="synonym">Papio leucophaeus</name>
    <dbReference type="NCBI Taxonomy" id="9568"/>
    <lineage>
        <taxon>Eukaryota</taxon>
        <taxon>Metazoa</taxon>
        <taxon>Chordata</taxon>
        <taxon>Craniata</taxon>
        <taxon>Vertebrata</taxon>
        <taxon>Euteleostomi</taxon>
        <taxon>Mammalia</taxon>
        <taxon>Eutheria</taxon>
        <taxon>Euarchontoglires</taxon>
        <taxon>Primates</taxon>
        <taxon>Haplorrhini</taxon>
        <taxon>Catarrhini</taxon>
        <taxon>Cercopithecidae</taxon>
        <taxon>Cercopithecinae</taxon>
        <taxon>Mandrillus</taxon>
    </lineage>
</organism>
<dbReference type="CDD" id="cd01657">
    <property type="entry name" value="Ribosomal_L7_archeal_euk"/>
    <property type="match status" value="1"/>
</dbReference>
<evidence type="ECO:0008006" key="8">
    <source>
        <dbReference type="Google" id="ProtNLM"/>
    </source>
</evidence>
<dbReference type="InterPro" id="IPR035808">
    <property type="entry name" value="Ribosomal_uL30_euk_arc"/>
</dbReference>
<evidence type="ECO:0000259" key="5">
    <source>
        <dbReference type="Pfam" id="PF08079"/>
    </source>
</evidence>
<evidence type="ECO:0000256" key="2">
    <source>
        <dbReference type="ARBA" id="ARBA00022980"/>
    </source>
</evidence>
<dbReference type="GO" id="GO:0022625">
    <property type="term" value="C:cytosolic large ribosomal subunit"/>
    <property type="evidence" value="ECO:0007669"/>
    <property type="project" value="TreeGrafter"/>
</dbReference>
<dbReference type="OMA" id="KKKWRNF"/>
<keyword evidence="3" id="KW-0687">Ribonucleoprotein</keyword>
<comment type="similarity">
    <text evidence="1">Belongs to the universal ribosomal protein uL30 family.</text>
</comment>
<reference evidence="6" key="1">
    <citation type="submission" date="2025-08" db="UniProtKB">
        <authorList>
            <consortium name="Ensembl"/>
        </authorList>
    </citation>
    <scope>IDENTIFICATION</scope>
</reference>
<name>A0A2K6AFZ9_MANLE</name>
<dbReference type="GeneTree" id="ENSGT00950000182878"/>
<sequence>IEKSNQFKKKVALFTTGTMDGVEEKKKKFPPVPETLKKKRRNFAELKIKRLRKRFAQKMLRKARRKLIYEKAKHYRTDYRQMYRTEIRMARMARKAGNFYVPAEPKLAFVIRIRGINGMSPKLLCLRQIFSGTSVKLNKASINMLRIVESYIAWGYPNLKSVNELIYKPGYGKINKKRIALTDNALIARSLGKYGIIYLYCWKRFKEANNFLWPFKLSSPRGGMKKKTTHFVEGGDAGNREDQINRLIRRMS</sequence>
<dbReference type="Pfam" id="PF00327">
    <property type="entry name" value="Ribosomal_L30"/>
    <property type="match status" value="1"/>
</dbReference>
<feature type="domain" description="Large ribosomal subunit protein uL30 N-terminal eukaryotes" evidence="5">
    <location>
        <begin position="32"/>
        <end position="103"/>
    </location>
</feature>
<dbReference type="GO" id="GO:0003723">
    <property type="term" value="F:RNA binding"/>
    <property type="evidence" value="ECO:0007669"/>
    <property type="project" value="TreeGrafter"/>
</dbReference>
<dbReference type="SUPFAM" id="SSF55129">
    <property type="entry name" value="Ribosomal protein L30p/L7e"/>
    <property type="match status" value="1"/>
</dbReference>
<dbReference type="STRING" id="9568.ENSMLEP00000038996"/>
<dbReference type="Pfam" id="PF08079">
    <property type="entry name" value="Ribosomal_L30_N"/>
    <property type="match status" value="1"/>
</dbReference>
<keyword evidence="7" id="KW-1185">Reference proteome</keyword>
<dbReference type="InterPro" id="IPR016082">
    <property type="entry name" value="Ribosomal_uL30_ferredoxin-like"/>
</dbReference>
<dbReference type="Proteomes" id="UP000233140">
    <property type="component" value="Unassembled WGS sequence"/>
</dbReference>
<feature type="domain" description="Large ribosomal subunit protein uL30-like ferredoxin-like fold" evidence="4">
    <location>
        <begin position="108"/>
        <end position="152"/>
    </location>
</feature>
<dbReference type="InterPro" id="IPR012988">
    <property type="entry name" value="Ribosomal_uL30_N_euk"/>
</dbReference>
<dbReference type="InterPro" id="IPR039699">
    <property type="entry name" value="Ribosomal_uL30"/>
</dbReference>
<protein>
    <recommendedName>
        <fullName evidence="8">Ribosomal protein L30 ferredoxin-like fold domain-containing protein</fullName>
    </recommendedName>
</protein>
<accession>A0A2K6AFZ9</accession>
<dbReference type="PANTHER" id="PTHR11524">
    <property type="entry name" value="60S RIBOSOMAL PROTEIN L7"/>
    <property type="match status" value="1"/>
</dbReference>
<dbReference type="FunFam" id="3.30.1390.20:FF:000002">
    <property type="entry name" value="60S ribosomal protein L7"/>
    <property type="match status" value="1"/>
</dbReference>
<evidence type="ECO:0000313" key="6">
    <source>
        <dbReference type="Ensembl" id="ENSMLEP00000038996.1"/>
    </source>
</evidence>
<evidence type="ECO:0000256" key="1">
    <source>
        <dbReference type="ARBA" id="ARBA00007594"/>
    </source>
</evidence>
<dbReference type="PANTHER" id="PTHR11524:SF12">
    <property type="entry name" value="LARGE RIBOSOMAL SUBUNIT PROTEIN UL30"/>
    <property type="match status" value="1"/>
</dbReference>
<keyword evidence="2" id="KW-0689">Ribosomal protein</keyword>
<evidence type="ECO:0000313" key="7">
    <source>
        <dbReference type="Proteomes" id="UP000233140"/>
    </source>
</evidence>
<reference evidence="6" key="2">
    <citation type="submission" date="2025-09" db="UniProtKB">
        <authorList>
            <consortium name="Ensembl"/>
        </authorList>
    </citation>
    <scope>IDENTIFICATION</scope>
</reference>
<dbReference type="Ensembl" id="ENSMLET00000062610.1">
    <property type="protein sequence ID" value="ENSMLEP00000038996.1"/>
    <property type="gene ID" value="ENSMLEG00000043536.1"/>
</dbReference>
<dbReference type="FunFam" id="3.30.1390.20:FF:000004">
    <property type="entry name" value="60S ribosomal protein L7"/>
    <property type="match status" value="1"/>
</dbReference>
<dbReference type="GO" id="GO:0000463">
    <property type="term" value="P:maturation of LSU-rRNA from tricistronic rRNA transcript (SSU-rRNA, 5.8S rRNA, LSU-rRNA)"/>
    <property type="evidence" value="ECO:0007669"/>
    <property type="project" value="TreeGrafter"/>
</dbReference>
<proteinExistence type="inferred from homology"/>
<dbReference type="GO" id="GO:0003735">
    <property type="term" value="F:structural constituent of ribosome"/>
    <property type="evidence" value="ECO:0007669"/>
    <property type="project" value="TreeGrafter"/>
</dbReference>
<dbReference type="InterPro" id="IPR036919">
    <property type="entry name" value="Ribo_uL30_ferredoxin-like_sf"/>
</dbReference>
<evidence type="ECO:0000256" key="3">
    <source>
        <dbReference type="ARBA" id="ARBA00023274"/>
    </source>
</evidence>